<dbReference type="InterPro" id="IPR036890">
    <property type="entry name" value="HATPase_C_sf"/>
</dbReference>
<evidence type="ECO:0000259" key="9">
    <source>
        <dbReference type="PROSITE" id="PS50112"/>
    </source>
</evidence>
<dbReference type="SUPFAM" id="SSF47384">
    <property type="entry name" value="Homodimeric domain of signal transducing histidine kinase"/>
    <property type="match status" value="1"/>
</dbReference>
<dbReference type="GeneID" id="39858414"/>
<dbReference type="EMBL" id="FNVN01000002">
    <property type="protein sequence ID" value="SEG39399.1"/>
    <property type="molecule type" value="Genomic_DNA"/>
</dbReference>
<dbReference type="SUPFAM" id="SSF55874">
    <property type="entry name" value="ATPase domain of HSP90 chaperone/DNA topoisomerase II/histidine kinase"/>
    <property type="match status" value="1"/>
</dbReference>
<reference evidence="10 13" key="2">
    <citation type="journal article" date="2019" name="Nat. Commun.">
        <title>A new type of DNA phosphorothioation-based antiviral system in archaea.</title>
        <authorList>
            <person name="Xiong L."/>
            <person name="Liu S."/>
            <person name="Chen S."/>
            <person name="Xiao Y."/>
            <person name="Zhu B."/>
            <person name="Gao Y."/>
            <person name="Zhang Y."/>
            <person name="Chen B."/>
            <person name="Luo J."/>
            <person name="Deng Z."/>
            <person name="Chen X."/>
            <person name="Wang L."/>
            <person name="Chen S."/>
        </authorList>
    </citation>
    <scope>NUCLEOTIDE SEQUENCE [LARGE SCALE GENOMIC DNA]</scope>
    <source>
        <strain evidence="10 13">CGMCC 1.10331</strain>
    </source>
</reference>
<comment type="catalytic activity">
    <reaction evidence="1">
        <text>ATP + protein L-histidine = ADP + protein N-phospho-L-histidine.</text>
        <dbReference type="EC" id="2.7.13.3"/>
    </reaction>
</comment>
<dbReference type="Proteomes" id="UP000236740">
    <property type="component" value="Unassembled WGS sequence"/>
</dbReference>
<dbReference type="PANTHER" id="PTHR43711">
    <property type="entry name" value="TWO-COMPONENT HISTIDINE KINASE"/>
    <property type="match status" value="1"/>
</dbReference>
<dbReference type="KEGG" id="hlm:DV707_09945"/>
<evidence type="ECO:0000256" key="2">
    <source>
        <dbReference type="ARBA" id="ARBA00012438"/>
    </source>
</evidence>
<dbReference type="EC" id="2.7.13.3" evidence="2"/>
<dbReference type="InterPro" id="IPR000014">
    <property type="entry name" value="PAS"/>
</dbReference>
<keyword evidence="3" id="KW-0597">Phosphoprotein</keyword>
<name>A0A1H5ZSJ4_9EURY</name>
<sequence>MPRDTDRSESTPAPADRSETAVEERYRKIFRHSNDAIMIVDFDAEEIVDVNPASCELLGYAEEALLGMHPEDIHPDDIDRVRERFISEVRESGSGWTDDLSCLTRDGERVPTEISGAVLEDGTAGPPTRMVAILRDISERVEHRRQLEEKVDRLERFAQVLSHDLRNPLSVVDGHLDLARETGDPKHFEAAQDAVDRMDELVDELLALVREGDAVGAQESVALEDVSRRAWRSVSAGEATLRCETDLTFAADPSRLQELLENLFRNAVQHCESGVNLTVGPIESPDAVGFYVADDGPGIEPERTERLFEWGYTSEERGTGFGLAIVERIADGHGWDLTVTDSDAGGTRFEFTGLTVASETT</sequence>
<dbReference type="InterPro" id="IPR005467">
    <property type="entry name" value="His_kinase_dom"/>
</dbReference>
<dbReference type="CDD" id="cd00082">
    <property type="entry name" value="HisKA"/>
    <property type="match status" value="1"/>
</dbReference>
<keyword evidence="12" id="KW-1185">Reference proteome</keyword>
<evidence type="ECO:0000256" key="5">
    <source>
        <dbReference type="ARBA" id="ARBA00022777"/>
    </source>
</evidence>
<dbReference type="PANTHER" id="PTHR43711:SF1">
    <property type="entry name" value="HISTIDINE KINASE 1"/>
    <property type="match status" value="1"/>
</dbReference>
<dbReference type="InterPro" id="IPR036097">
    <property type="entry name" value="HisK_dim/P_sf"/>
</dbReference>
<dbReference type="SMART" id="SM00388">
    <property type="entry name" value="HisKA"/>
    <property type="match status" value="1"/>
</dbReference>
<reference evidence="11 12" key="1">
    <citation type="submission" date="2016-10" db="EMBL/GenBank/DDBJ databases">
        <authorList>
            <person name="de Groot N.N."/>
        </authorList>
    </citation>
    <scope>NUCLEOTIDE SEQUENCE [LARGE SCALE GENOMIC DNA]</scope>
    <source>
        <strain evidence="11 12">CGMCC 1.10331</strain>
    </source>
</reference>
<dbReference type="Pfam" id="PF00512">
    <property type="entry name" value="HisKA"/>
    <property type="match status" value="1"/>
</dbReference>
<dbReference type="NCBIfam" id="TIGR00229">
    <property type="entry name" value="sensory_box"/>
    <property type="match status" value="1"/>
</dbReference>
<dbReference type="GO" id="GO:0000155">
    <property type="term" value="F:phosphorelay sensor kinase activity"/>
    <property type="evidence" value="ECO:0007669"/>
    <property type="project" value="InterPro"/>
</dbReference>
<dbReference type="InterPro" id="IPR050736">
    <property type="entry name" value="Sensor_HK_Regulatory"/>
</dbReference>
<evidence type="ECO:0000256" key="1">
    <source>
        <dbReference type="ARBA" id="ARBA00000085"/>
    </source>
</evidence>
<evidence type="ECO:0000259" key="8">
    <source>
        <dbReference type="PROSITE" id="PS50109"/>
    </source>
</evidence>
<dbReference type="CDD" id="cd00130">
    <property type="entry name" value="PAS"/>
    <property type="match status" value="1"/>
</dbReference>
<evidence type="ECO:0000256" key="6">
    <source>
        <dbReference type="ARBA" id="ARBA00023012"/>
    </source>
</evidence>
<protein>
    <recommendedName>
        <fullName evidence="2">histidine kinase</fullName>
        <ecNumber evidence="2">2.7.13.3</ecNumber>
    </recommendedName>
</protein>
<dbReference type="SMART" id="SM00091">
    <property type="entry name" value="PAS"/>
    <property type="match status" value="1"/>
</dbReference>
<feature type="domain" description="PAS" evidence="9">
    <location>
        <begin position="22"/>
        <end position="93"/>
    </location>
</feature>
<proteinExistence type="predicted"/>
<dbReference type="SMART" id="SM00387">
    <property type="entry name" value="HATPase_c"/>
    <property type="match status" value="1"/>
</dbReference>
<accession>A0A1H5ZSJ4</accession>
<dbReference type="Gene3D" id="3.30.450.20">
    <property type="entry name" value="PAS domain"/>
    <property type="match status" value="1"/>
</dbReference>
<dbReference type="InterPro" id="IPR003661">
    <property type="entry name" value="HisK_dim/P_dom"/>
</dbReference>
<evidence type="ECO:0000256" key="7">
    <source>
        <dbReference type="SAM" id="MobiDB-lite"/>
    </source>
</evidence>
<dbReference type="InterPro" id="IPR003594">
    <property type="entry name" value="HATPase_dom"/>
</dbReference>
<dbReference type="InterPro" id="IPR001610">
    <property type="entry name" value="PAC"/>
</dbReference>
<dbReference type="SUPFAM" id="SSF55785">
    <property type="entry name" value="PYP-like sensor domain (PAS domain)"/>
    <property type="match status" value="1"/>
</dbReference>
<keyword evidence="4" id="KW-0808">Transferase</keyword>
<evidence type="ECO:0000313" key="10">
    <source>
        <dbReference type="EMBL" id="QCC47955.1"/>
    </source>
</evidence>
<dbReference type="OrthoDB" id="8127at2157"/>
<gene>
    <name evidence="10" type="ORF">DV707_09945</name>
    <name evidence="11" type="ORF">SAMN04488133_2164</name>
</gene>
<dbReference type="Pfam" id="PF13426">
    <property type="entry name" value="PAS_9"/>
    <property type="match status" value="1"/>
</dbReference>
<dbReference type="SMART" id="SM00086">
    <property type="entry name" value="PAC"/>
    <property type="match status" value="1"/>
</dbReference>
<evidence type="ECO:0000313" key="11">
    <source>
        <dbReference type="EMBL" id="SEG39399.1"/>
    </source>
</evidence>
<dbReference type="AlphaFoldDB" id="A0A1H5ZSJ4"/>
<evidence type="ECO:0000256" key="4">
    <source>
        <dbReference type="ARBA" id="ARBA00022679"/>
    </source>
</evidence>
<dbReference type="PROSITE" id="PS50112">
    <property type="entry name" value="PAS"/>
    <property type="match status" value="1"/>
</dbReference>
<dbReference type="PRINTS" id="PR00344">
    <property type="entry name" value="BCTRLSENSOR"/>
</dbReference>
<keyword evidence="6" id="KW-0902">Two-component regulatory system</keyword>
<dbReference type="InterPro" id="IPR035965">
    <property type="entry name" value="PAS-like_dom_sf"/>
</dbReference>
<dbReference type="Proteomes" id="UP000296733">
    <property type="component" value="Chromosome"/>
</dbReference>
<evidence type="ECO:0000256" key="3">
    <source>
        <dbReference type="ARBA" id="ARBA00022553"/>
    </source>
</evidence>
<dbReference type="RefSeq" id="WP_103991845.1">
    <property type="nucleotide sequence ID" value="NZ_CP031311.1"/>
</dbReference>
<keyword evidence="5" id="KW-0418">Kinase</keyword>
<dbReference type="EMBL" id="CP031311">
    <property type="protein sequence ID" value="QCC47955.1"/>
    <property type="molecule type" value="Genomic_DNA"/>
</dbReference>
<dbReference type="InterPro" id="IPR004358">
    <property type="entry name" value="Sig_transdc_His_kin-like_C"/>
</dbReference>
<evidence type="ECO:0000313" key="13">
    <source>
        <dbReference type="Proteomes" id="UP000296733"/>
    </source>
</evidence>
<dbReference type="Gene3D" id="3.30.565.10">
    <property type="entry name" value="Histidine kinase-like ATPase, C-terminal domain"/>
    <property type="match status" value="1"/>
</dbReference>
<dbReference type="PROSITE" id="PS50109">
    <property type="entry name" value="HIS_KIN"/>
    <property type="match status" value="1"/>
</dbReference>
<organism evidence="11 12">
    <name type="scientific">Halobellus limi</name>
    <dbReference type="NCBI Taxonomy" id="699433"/>
    <lineage>
        <taxon>Archaea</taxon>
        <taxon>Methanobacteriati</taxon>
        <taxon>Methanobacteriota</taxon>
        <taxon>Stenosarchaea group</taxon>
        <taxon>Halobacteria</taxon>
        <taxon>Halobacteriales</taxon>
        <taxon>Haloferacaceae</taxon>
        <taxon>Halobellus</taxon>
    </lineage>
</organism>
<dbReference type="Pfam" id="PF02518">
    <property type="entry name" value="HATPase_c"/>
    <property type="match status" value="1"/>
</dbReference>
<dbReference type="Gene3D" id="1.10.287.130">
    <property type="match status" value="1"/>
</dbReference>
<feature type="region of interest" description="Disordered" evidence="7">
    <location>
        <begin position="1"/>
        <end position="20"/>
    </location>
</feature>
<evidence type="ECO:0000313" key="12">
    <source>
        <dbReference type="Proteomes" id="UP000236740"/>
    </source>
</evidence>
<feature type="domain" description="Histidine kinase" evidence="8">
    <location>
        <begin position="160"/>
        <end position="352"/>
    </location>
</feature>